<reference evidence="2" key="1">
    <citation type="submission" date="2018-01" db="EMBL/GenBank/DDBJ databases">
        <title>Complete genome of Tamlana sp. UJ94.</title>
        <authorList>
            <person name="Jung J."/>
            <person name="Chung D."/>
            <person name="Bae S.S."/>
            <person name="Baek K."/>
        </authorList>
    </citation>
    <scope>NUCLEOTIDE SEQUENCE [LARGE SCALE GENOMIC DNA]</scope>
    <source>
        <strain evidence="2">UJ94</strain>
    </source>
</reference>
<dbReference type="PROSITE" id="PS51257">
    <property type="entry name" value="PROKAR_LIPOPROTEIN"/>
    <property type="match status" value="1"/>
</dbReference>
<dbReference type="OrthoDB" id="1371971at2"/>
<evidence type="ECO:0000313" key="2">
    <source>
        <dbReference type="Proteomes" id="UP000236592"/>
    </source>
</evidence>
<accession>A0A2I7SIF0</accession>
<protein>
    <recommendedName>
        <fullName evidence="3">Lipoprotein</fullName>
    </recommendedName>
</protein>
<sequence>MKRIGLLILIVLVLFSCENRRTNKEINVYDDKDNALEKVDLTLSRVRENEVFNKTFFLVTKTDSLDILYHYCDAEINTIKVFKDSVWENFGQEEYTMIVKDVVSSDKRIIVKGRERHQKANENYVFKLINRNKGYWSINDKIYIDSLNVGQISEVWQPYKDCWEDEMVYVAELIISKNPTNPIPYLNLGDYYWQSQDVVKSRESYRNYINYMKLIGKENKIEKKAFLRLE</sequence>
<dbReference type="EMBL" id="CP025938">
    <property type="protein sequence ID" value="AUS05681.1"/>
    <property type="molecule type" value="Genomic_DNA"/>
</dbReference>
<evidence type="ECO:0000313" key="1">
    <source>
        <dbReference type="EMBL" id="AUS05681.1"/>
    </source>
</evidence>
<dbReference type="AlphaFoldDB" id="A0A2I7SIF0"/>
<dbReference type="Proteomes" id="UP000236592">
    <property type="component" value="Chromosome"/>
</dbReference>
<organism evidence="1 2">
    <name type="scientific">Pseudotamlana carrageenivorans</name>
    <dbReference type="NCBI Taxonomy" id="2069432"/>
    <lineage>
        <taxon>Bacteria</taxon>
        <taxon>Pseudomonadati</taxon>
        <taxon>Bacteroidota</taxon>
        <taxon>Flavobacteriia</taxon>
        <taxon>Flavobacteriales</taxon>
        <taxon>Flavobacteriaceae</taxon>
        <taxon>Pseudotamlana</taxon>
    </lineage>
</organism>
<gene>
    <name evidence="1" type="ORF">C1A40_09490</name>
</gene>
<dbReference type="KEGG" id="taj:C1A40_09490"/>
<keyword evidence="2" id="KW-1185">Reference proteome</keyword>
<name>A0A2I7SIF0_9FLAO</name>
<proteinExistence type="predicted"/>
<dbReference type="RefSeq" id="WP_102995691.1">
    <property type="nucleotide sequence ID" value="NZ_CP025938.1"/>
</dbReference>
<evidence type="ECO:0008006" key="3">
    <source>
        <dbReference type="Google" id="ProtNLM"/>
    </source>
</evidence>